<keyword evidence="4" id="KW-1185">Reference proteome</keyword>
<evidence type="ECO:0000256" key="1">
    <source>
        <dbReference type="ARBA" id="ARBA00022581"/>
    </source>
</evidence>
<gene>
    <name evidence="3" type="ORF">LGH70_22825</name>
</gene>
<dbReference type="InterPro" id="IPR006597">
    <property type="entry name" value="Sel1-like"/>
</dbReference>
<evidence type="ECO:0000256" key="2">
    <source>
        <dbReference type="SAM" id="MobiDB-lite"/>
    </source>
</evidence>
<dbReference type="SUPFAM" id="SSF56112">
    <property type="entry name" value="Protein kinase-like (PK-like)"/>
    <property type="match status" value="1"/>
</dbReference>
<evidence type="ECO:0000313" key="4">
    <source>
        <dbReference type="Proteomes" id="UP001165297"/>
    </source>
</evidence>
<dbReference type="Gene3D" id="1.25.40.10">
    <property type="entry name" value="Tetratricopeptide repeat domain"/>
    <property type="match status" value="1"/>
</dbReference>
<comment type="caution">
    <text evidence="3">The sequence shown here is derived from an EMBL/GenBank/DDBJ whole genome shotgun (WGS) entry which is preliminary data.</text>
</comment>
<dbReference type="Proteomes" id="UP001165297">
    <property type="component" value="Unassembled WGS sequence"/>
</dbReference>
<dbReference type="RefSeq" id="WP_226190429.1">
    <property type="nucleotide sequence ID" value="NZ_JAJADQ010000017.1"/>
</dbReference>
<dbReference type="Gene3D" id="1.10.510.10">
    <property type="entry name" value="Transferase(Phosphotransferase) domain 1"/>
    <property type="match status" value="1"/>
</dbReference>
<dbReference type="SUPFAM" id="SSF81901">
    <property type="entry name" value="HCP-like"/>
    <property type="match status" value="1"/>
</dbReference>
<dbReference type="Pfam" id="PF08238">
    <property type="entry name" value="Sel1"/>
    <property type="match status" value="2"/>
</dbReference>
<dbReference type="PANTHER" id="PTHR13037">
    <property type="entry name" value="FORMIN"/>
    <property type="match status" value="1"/>
</dbReference>
<dbReference type="PANTHER" id="PTHR13037:SF24">
    <property type="entry name" value="POLYCOMB PROTEIN PCL-RELATED"/>
    <property type="match status" value="1"/>
</dbReference>
<evidence type="ECO:0000313" key="3">
    <source>
        <dbReference type="EMBL" id="MCB2380445.1"/>
    </source>
</evidence>
<dbReference type="InterPro" id="IPR011009">
    <property type="entry name" value="Kinase-like_dom_sf"/>
</dbReference>
<dbReference type="InterPro" id="IPR008266">
    <property type="entry name" value="Tyr_kinase_AS"/>
</dbReference>
<feature type="compositionally biased region" description="Pro residues" evidence="2">
    <location>
        <begin position="552"/>
        <end position="566"/>
    </location>
</feature>
<evidence type="ECO:0008006" key="5">
    <source>
        <dbReference type="Google" id="ProtNLM"/>
    </source>
</evidence>
<reference evidence="3" key="1">
    <citation type="submission" date="2021-10" db="EMBL/GenBank/DDBJ databases">
        <authorList>
            <person name="Dean J.D."/>
            <person name="Kim M.K."/>
            <person name="Newey C.N."/>
            <person name="Stoker T.S."/>
            <person name="Thompson D.W."/>
            <person name="Grose J.H."/>
        </authorList>
    </citation>
    <scope>NUCLEOTIDE SEQUENCE</scope>
    <source>
        <strain evidence="3">BT635</strain>
    </source>
</reference>
<organism evidence="3 4">
    <name type="scientific">Hymenobacter nitidus</name>
    <dbReference type="NCBI Taxonomy" id="2880929"/>
    <lineage>
        <taxon>Bacteria</taxon>
        <taxon>Pseudomonadati</taxon>
        <taxon>Bacteroidota</taxon>
        <taxon>Cytophagia</taxon>
        <taxon>Cytophagales</taxon>
        <taxon>Hymenobacteraceae</taxon>
        <taxon>Hymenobacter</taxon>
    </lineage>
</organism>
<dbReference type="InterPro" id="IPR011990">
    <property type="entry name" value="TPR-like_helical_dom_sf"/>
</dbReference>
<keyword evidence="1" id="KW-0945">Host-virus interaction</keyword>
<protein>
    <recommendedName>
        <fullName evidence="5">Protein kinase domain-containing protein</fullName>
    </recommendedName>
</protein>
<feature type="region of interest" description="Disordered" evidence="2">
    <location>
        <begin position="467"/>
        <end position="506"/>
    </location>
</feature>
<name>A0ABS8AJ41_9BACT</name>
<sequence>MNVIIMGEAVAYFPNYSATSKLWKVQLRDAFQIAKLGDTECFIKRFASRPRAWDFMVVSKGKKQTGLPTIYDAVATQEDGSVVYYLFLEKIEGDTLHEHMKDKAAGKPSVSLLAKALAAGLRSIHAQGYWHADFCAKNIMVSASGRRFVFIDLDSLEPAATRPTPTPNEPGYIPDQELAIYSLQYIKSHLDPSVNSFTDIPGPALNYLQLVFLLDKLVYFASILKPRGVKFRELAAFRELPTVVHRHLGGYTNQLAKRILDRTADSEMLITQPLFFQKELLPKPQSLTPPAPAPVRLDFFRCSRQSVPPGRATQLTWKVEGVTSVHISQLGTRPAEGSYLILHSSDLIGEQVYTLTAGGTVSQTITVDFISLPHPAATSPPTPAGKRSAPVYIASFRASSTFVKKGEQTVISWKVTGPGSVFITNIGTVPAAGAKSFDADTFNGLVEFELTAGSPAVRESLFVQFSPAATPSSPAKPTTAFTPPRSQPAAPRSQPAKPSPTLTATVKAPVAPPSQATVNVPVAPPAQAAQPVVTLPAASLSPSAQATVKAPTAPPAQAPVKPPVAPPTQATIKAPIATVSPQLQVTKKRGVWKAVLWLCVLAGGGWAWAESFSNTTPFEPNQLRGLQQFDQGRYDSSFVNLVKFRNDTSHHFATQYNLAYMYDKGKGTSVDDTLAVELYKQSLRSAVPAVVSKSLYALGLCSLQGEGCFRDTAKAKEYLALAAVGHDNANAIALLESLSKVTARLPSIAAPSPRPSSMRGEAFVPSTISTAVALNPPVGSFTPTATFSSISRIEQLGNCTRVDFTYSNPSETVLFLPSPSDQDATYIEWAGLRFASLLITGIGDRQKPSYYYPGKPSYFSVYFEKIPKGATEIKITDGSGVWAFSGIKMSLSTVNN</sequence>
<proteinExistence type="predicted"/>
<feature type="region of interest" description="Disordered" evidence="2">
    <location>
        <begin position="548"/>
        <end position="567"/>
    </location>
</feature>
<dbReference type="PROSITE" id="PS00109">
    <property type="entry name" value="PROTEIN_KINASE_TYR"/>
    <property type="match status" value="1"/>
</dbReference>
<dbReference type="SMART" id="SM00671">
    <property type="entry name" value="SEL1"/>
    <property type="match status" value="2"/>
</dbReference>
<accession>A0ABS8AJ41</accession>
<feature type="compositionally biased region" description="Low complexity" evidence="2">
    <location>
        <begin position="467"/>
        <end position="484"/>
    </location>
</feature>
<dbReference type="EMBL" id="JAJADQ010000017">
    <property type="protein sequence ID" value="MCB2380445.1"/>
    <property type="molecule type" value="Genomic_DNA"/>
</dbReference>